<dbReference type="SUPFAM" id="SSF55729">
    <property type="entry name" value="Acyl-CoA N-acyltransferases (Nat)"/>
    <property type="match status" value="1"/>
</dbReference>
<evidence type="ECO:0000256" key="9">
    <source>
        <dbReference type="ARBA" id="ARBA00023015"/>
    </source>
</evidence>
<evidence type="ECO:0000256" key="10">
    <source>
        <dbReference type="ARBA" id="ARBA00023163"/>
    </source>
</evidence>
<evidence type="ECO:0000259" key="16">
    <source>
        <dbReference type="PROSITE" id="PS51726"/>
    </source>
</evidence>
<accession>A0A2C5Z7T6</accession>
<dbReference type="GO" id="GO:0006355">
    <property type="term" value="P:regulation of DNA-templated transcription"/>
    <property type="evidence" value="ECO:0007669"/>
    <property type="project" value="InterPro"/>
</dbReference>
<evidence type="ECO:0000313" key="18">
    <source>
        <dbReference type="Proteomes" id="UP000224854"/>
    </source>
</evidence>
<dbReference type="Gene3D" id="3.30.60.60">
    <property type="entry name" value="N-acetyl transferase-like"/>
    <property type="match status" value="1"/>
</dbReference>
<keyword evidence="6" id="KW-0863">Zinc-finger</keyword>
<dbReference type="GO" id="GO:0005634">
    <property type="term" value="C:nucleus"/>
    <property type="evidence" value="ECO:0007669"/>
    <property type="project" value="UniProtKB-SubCell"/>
</dbReference>
<proteinExistence type="inferred from homology"/>
<keyword evidence="5" id="KW-0479">Metal-binding</keyword>
<organism evidence="17 18">
    <name type="scientific">Ophiocordyceps australis</name>
    <dbReference type="NCBI Taxonomy" id="1399860"/>
    <lineage>
        <taxon>Eukaryota</taxon>
        <taxon>Fungi</taxon>
        <taxon>Dikarya</taxon>
        <taxon>Ascomycota</taxon>
        <taxon>Pezizomycotina</taxon>
        <taxon>Sordariomycetes</taxon>
        <taxon>Hypocreomycetidae</taxon>
        <taxon>Hypocreales</taxon>
        <taxon>Ophiocordycipitaceae</taxon>
        <taxon>Ophiocordyceps</taxon>
    </lineage>
</organism>
<evidence type="ECO:0000256" key="14">
    <source>
        <dbReference type="PIRSR" id="PIRSR602717-51"/>
    </source>
</evidence>
<feature type="compositionally biased region" description="Basic and acidic residues" evidence="15">
    <location>
        <begin position="453"/>
        <end position="465"/>
    </location>
</feature>
<comment type="function">
    <text evidence="13">Catalytic component of the NuA4 histone acetyltransferase (HAT) complex which is involved in epigenetic transcriptional activation of selected genes principally by acetylation of nucleosomal histones H4, H3, H2B, H2A and H2A variant H2A.Z. Acetylates histone H4 to form H4K5ac, H4K8ac, H4K12ac and H4K16ac, histone H3 to form H3K14ac, and histone H2A to form H2AK4ac and H2AK7ac. The NuA4 complex is involved in the DNA damage response and is required for chromosome segregation. The NuA4 complex plays a direct role in repair of DNA double-strand breaks (DSBs) through homologous recombination. Recruitment to promoters depends on H3K4me. Also acetylates non-histone proteins. In addition to protein acetyltransferase, can use different acyl-CoA substrates, such as 2-hydroxyisobutanoyl-CoA (2-hydroxyisobutyryl-CoA) or (2E)-butenoyl-CoA (crotonyl-CoA), and is able to mediate protein 2-hydroxyisobutyrylation and crotonylation, respectively.</text>
</comment>
<dbReference type="Gene3D" id="1.10.10.10">
    <property type="entry name" value="Winged helix-like DNA-binding domain superfamily/Winged helix DNA-binding domain"/>
    <property type="match status" value="1"/>
</dbReference>
<dbReference type="GO" id="GO:0008270">
    <property type="term" value="F:zinc ion binding"/>
    <property type="evidence" value="ECO:0007669"/>
    <property type="project" value="UniProtKB-KW"/>
</dbReference>
<evidence type="ECO:0000256" key="5">
    <source>
        <dbReference type="ARBA" id="ARBA00022723"/>
    </source>
</evidence>
<dbReference type="AlphaFoldDB" id="A0A2C5Z7T6"/>
<dbReference type="InterPro" id="IPR036388">
    <property type="entry name" value="WH-like_DNA-bd_sf"/>
</dbReference>
<evidence type="ECO:0000256" key="8">
    <source>
        <dbReference type="ARBA" id="ARBA00022990"/>
    </source>
</evidence>
<evidence type="ECO:0000256" key="15">
    <source>
        <dbReference type="SAM" id="MobiDB-lite"/>
    </source>
</evidence>
<dbReference type="CDD" id="cd04301">
    <property type="entry name" value="NAT_SF"/>
    <property type="match status" value="1"/>
</dbReference>
<keyword evidence="10" id="KW-0804">Transcription</keyword>
<dbReference type="PROSITE" id="PS51726">
    <property type="entry name" value="MYST_HAT"/>
    <property type="match status" value="1"/>
</dbReference>
<dbReference type="OrthoDB" id="787137at2759"/>
<protein>
    <recommendedName>
        <fullName evidence="3">histone acetyltransferase</fullName>
        <ecNumber evidence="3">2.3.1.48</ecNumber>
    </recommendedName>
</protein>
<sequence length="551" mass="60726">MAGPTQTPVPVPVQPSRRRSPALAQASRPPRRTSTPSTRRPFDLVAPEITYHVPQSGHAHSSLLPPHAPWPPPRLDRAGPPPMASVVTPAPPPKPQPMSASTRSPPRPDRNIDMVVLGNLCFRTWYPSYYGKEVLGDCSGNNARPSGAKHQADAKQPLSKKTLPMLERLYVCPRCFKYAKELVVWRGHVRLCERRAHVPGNKIYVHPKGSRKVLVPYDAKAPAAPAIGPKRRRGDGGVRYVQDIVHDQGEWSLWEVDGEKDGLFCQNLSLFAKLFLDNKSVFFDVVGFKYFLLVYTPPLPESCPTPSPRPPLPQVVGFFSKEKLSWDNNNLACILVFPPWQRKGLGSLLMGASYEISRREGIMGGPEKPISDLGKKGYKRYWAGEIARWLLSCEQGGAQDETIIDVNDISQGTWISPDDCLWVLRDMDAVQEAGMGPANTAKAVQSVSSGSWRDADREREADAKGQAESSQPSGHDDAIMGSTKKCQGDACTRPAKLMPRVRVDREAVRLFISAQGISLDRSCDPAGFVDGYAMKPVDRTDDDWQGGGVEV</sequence>
<keyword evidence="7" id="KW-0862">Zinc</keyword>
<comment type="caution">
    <text evidence="17">The sequence shown here is derived from an EMBL/GenBank/DDBJ whole genome shotgun (WGS) entry which is preliminary data.</text>
</comment>
<evidence type="ECO:0000256" key="13">
    <source>
        <dbReference type="ARBA" id="ARBA00045805"/>
    </source>
</evidence>
<dbReference type="GO" id="GO:0046972">
    <property type="term" value="F:histone H4K16 acetyltransferase activity"/>
    <property type="evidence" value="ECO:0007669"/>
    <property type="project" value="TreeGrafter"/>
</dbReference>
<dbReference type="PANTHER" id="PTHR10615">
    <property type="entry name" value="HISTONE ACETYLTRANSFERASE"/>
    <property type="match status" value="1"/>
</dbReference>
<dbReference type="Gene3D" id="3.40.630.30">
    <property type="match status" value="1"/>
</dbReference>
<comment type="subcellular location">
    <subcellularLocation>
        <location evidence="1">Nucleus</location>
    </subcellularLocation>
</comment>
<dbReference type="PANTHER" id="PTHR10615:SF219">
    <property type="entry name" value="HISTONE ACETYLTRANSFERASE KAT5"/>
    <property type="match status" value="1"/>
</dbReference>
<dbReference type="EC" id="2.3.1.48" evidence="3"/>
<evidence type="ECO:0000256" key="1">
    <source>
        <dbReference type="ARBA" id="ARBA00004123"/>
    </source>
</evidence>
<reference evidence="17 18" key="1">
    <citation type="submission" date="2017-06" db="EMBL/GenBank/DDBJ databases">
        <title>Ant-infecting Ophiocordyceps genomes reveal a high diversity of potential behavioral manipulation genes and a possible major role for enterotoxins.</title>
        <authorList>
            <person name="De Bekker C."/>
            <person name="Evans H.C."/>
            <person name="Brachmann A."/>
            <person name="Hughes D.P."/>
        </authorList>
    </citation>
    <scope>NUCLEOTIDE SEQUENCE [LARGE SCALE GENOMIC DNA]</scope>
    <source>
        <strain evidence="17 18">1348a</strain>
    </source>
</reference>
<feature type="domain" description="MYST-type HAT" evidence="16">
    <location>
        <begin position="107"/>
        <end position="454"/>
    </location>
</feature>
<dbReference type="Proteomes" id="UP000224854">
    <property type="component" value="Unassembled WGS sequence"/>
</dbReference>
<feature type="region of interest" description="Disordered" evidence="15">
    <location>
        <begin position="1"/>
        <end position="109"/>
    </location>
</feature>
<keyword evidence="11" id="KW-0539">Nucleus</keyword>
<dbReference type="InterPro" id="IPR050603">
    <property type="entry name" value="MYST_HAT"/>
</dbReference>
<evidence type="ECO:0000256" key="11">
    <source>
        <dbReference type="ARBA" id="ARBA00023242"/>
    </source>
</evidence>
<comment type="similarity">
    <text evidence="2">Belongs to the MYST (SAS/MOZ) family.</text>
</comment>
<feature type="region of interest" description="Disordered" evidence="15">
    <location>
        <begin position="435"/>
        <end position="488"/>
    </location>
</feature>
<evidence type="ECO:0000313" key="17">
    <source>
        <dbReference type="EMBL" id="PHH76066.1"/>
    </source>
</evidence>
<dbReference type="GO" id="GO:0035267">
    <property type="term" value="C:NuA4 histone acetyltransferase complex"/>
    <property type="evidence" value="ECO:0007669"/>
    <property type="project" value="TreeGrafter"/>
</dbReference>
<evidence type="ECO:0000256" key="6">
    <source>
        <dbReference type="ARBA" id="ARBA00022771"/>
    </source>
</evidence>
<name>A0A2C5Z7T6_9HYPO</name>
<dbReference type="EMBL" id="NJEU01000337">
    <property type="protein sequence ID" value="PHH76066.1"/>
    <property type="molecule type" value="Genomic_DNA"/>
</dbReference>
<gene>
    <name evidence="17" type="ORF">CDD82_4154</name>
</gene>
<keyword evidence="4" id="KW-0808">Transferase</keyword>
<dbReference type="InterPro" id="IPR016181">
    <property type="entry name" value="Acyl_CoA_acyltransferase"/>
</dbReference>
<evidence type="ECO:0000256" key="2">
    <source>
        <dbReference type="ARBA" id="ARBA00010107"/>
    </source>
</evidence>
<evidence type="ECO:0000256" key="3">
    <source>
        <dbReference type="ARBA" id="ARBA00013184"/>
    </source>
</evidence>
<evidence type="ECO:0000256" key="4">
    <source>
        <dbReference type="ARBA" id="ARBA00022679"/>
    </source>
</evidence>
<feature type="compositionally biased region" description="Polar residues" evidence="15">
    <location>
        <begin position="442"/>
        <end position="451"/>
    </location>
</feature>
<feature type="compositionally biased region" description="Pro residues" evidence="15">
    <location>
        <begin position="66"/>
        <end position="96"/>
    </location>
</feature>
<keyword evidence="12" id="KW-0012">Acyltransferase</keyword>
<dbReference type="InterPro" id="IPR002717">
    <property type="entry name" value="HAT_MYST-type"/>
</dbReference>
<evidence type="ECO:0000256" key="7">
    <source>
        <dbReference type="ARBA" id="ARBA00022833"/>
    </source>
</evidence>
<dbReference type="Pfam" id="PF01853">
    <property type="entry name" value="MOZ_SAS"/>
    <property type="match status" value="1"/>
</dbReference>
<evidence type="ECO:0000256" key="12">
    <source>
        <dbReference type="ARBA" id="ARBA00023315"/>
    </source>
</evidence>
<keyword evidence="8" id="KW-0007">Acetylation</keyword>
<feature type="active site" description="Proton donor/acceptor" evidence="14">
    <location>
        <position position="367"/>
    </location>
</feature>
<keyword evidence="9" id="KW-0805">Transcription regulation</keyword>
<dbReference type="FunFam" id="3.40.630.30:FF:000067">
    <property type="entry name" value="Histone acetyltransferase"/>
    <property type="match status" value="1"/>
</dbReference>
<keyword evidence="18" id="KW-1185">Reference proteome</keyword>